<dbReference type="Gene3D" id="3.30.230.10">
    <property type="match status" value="1"/>
</dbReference>
<accession>A0A0F7IGF5</accession>
<dbReference type="STRING" id="113653.GAH_00969"/>
<dbReference type="GO" id="GO:0003723">
    <property type="term" value="F:RNA binding"/>
    <property type="evidence" value="ECO:0007669"/>
    <property type="project" value="TreeGrafter"/>
</dbReference>
<dbReference type="GO" id="GO:0003735">
    <property type="term" value="F:structural constituent of ribosome"/>
    <property type="evidence" value="ECO:0007669"/>
    <property type="project" value="UniProtKB-UniRule"/>
</dbReference>
<dbReference type="InterPro" id="IPR000754">
    <property type="entry name" value="Ribosomal_uS9"/>
</dbReference>
<proteinExistence type="inferred from homology"/>
<dbReference type="InterPro" id="IPR019958">
    <property type="entry name" value="Ribosomal_uS9_archaeal"/>
</dbReference>
<dbReference type="RefSeq" id="WP_048095006.1">
    <property type="nucleotide sequence ID" value="NZ_CP011267.1"/>
</dbReference>
<dbReference type="GO" id="GO:0022627">
    <property type="term" value="C:cytosolic small ribosomal subunit"/>
    <property type="evidence" value="ECO:0007669"/>
    <property type="project" value="UniProtKB-UniRule"/>
</dbReference>
<dbReference type="HOGENOM" id="CLU_046483_4_0_2"/>
<dbReference type="GeneID" id="24803546"/>
<evidence type="ECO:0000256" key="1">
    <source>
        <dbReference type="ARBA" id="ARBA00005251"/>
    </source>
</evidence>
<dbReference type="InterPro" id="IPR020574">
    <property type="entry name" value="Ribosomal_uS9_CS"/>
</dbReference>
<evidence type="ECO:0000256" key="6">
    <source>
        <dbReference type="SAM" id="MobiDB-lite"/>
    </source>
</evidence>
<name>A0A0F7IGF5_9EURY</name>
<keyword evidence="3 4" id="KW-0687">Ribonucleoprotein</keyword>
<evidence type="ECO:0000313" key="8">
    <source>
        <dbReference type="Proteomes" id="UP000034723"/>
    </source>
</evidence>
<dbReference type="HAMAP" id="MF_00532_A">
    <property type="entry name" value="Ribosomal_uS9_A"/>
    <property type="match status" value="1"/>
</dbReference>
<evidence type="ECO:0000256" key="3">
    <source>
        <dbReference type="ARBA" id="ARBA00023274"/>
    </source>
</evidence>
<comment type="similarity">
    <text evidence="1 4 5">Belongs to the universal ribosomal protein uS9 family.</text>
</comment>
<dbReference type="FunCoup" id="A0A0F7IGF5">
    <property type="interactions" value="104"/>
</dbReference>
<dbReference type="GO" id="GO:0006412">
    <property type="term" value="P:translation"/>
    <property type="evidence" value="ECO:0007669"/>
    <property type="project" value="UniProtKB-UniRule"/>
</dbReference>
<dbReference type="FunFam" id="3.30.230.10:FF:000051">
    <property type="entry name" value="30S ribosomal protein S9"/>
    <property type="match status" value="1"/>
</dbReference>
<keyword evidence="2 4" id="KW-0689">Ribosomal protein</keyword>
<dbReference type="Pfam" id="PF00380">
    <property type="entry name" value="Ribosomal_S9"/>
    <property type="match status" value="1"/>
</dbReference>
<dbReference type="PATRIC" id="fig|113653.22.peg.968"/>
<dbReference type="EMBL" id="CP011267">
    <property type="protein sequence ID" value="AKG91705.1"/>
    <property type="molecule type" value="Genomic_DNA"/>
</dbReference>
<dbReference type="NCBIfam" id="TIGR03627">
    <property type="entry name" value="uS9_arch"/>
    <property type="match status" value="1"/>
</dbReference>
<evidence type="ECO:0000256" key="5">
    <source>
        <dbReference type="RuleBase" id="RU003815"/>
    </source>
</evidence>
<feature type="compositionally biased region" description="Basic residues" evidence="6">
    <location>
        <begin position="113"/>
        <end position="132"/>
    </location>
</feature>
<dbReference type="PROSITE" id="PS00360">
    <property type="entry name" value="RIBOSOMAL_S9"/>
    <property type="match status" value="1"/>
</dbReference>
<dbReference type="Proteomes" id="UP000034723">
    <property type="component" value="Chromosome"/>
</dbReference>
<dbReference type="InterPro" id="IPR014721">
    <property type="entry name" value="Ribsml_uS5_D2-typ_fold_subgr"/>
</dbReference>
<evidence type="ECO:0000256" key="2">
    <source>
        <dbReference type="ARBA" id="ARBA00022980"/>
    </source>
</evidence>
<dbReference type="AlphaFoldDB" id="A0A0F7IGF5"/>
<evidence type="ECO:0000256" key="4">
    <source>
        <dbReference type="HAMAP-Rule" id="MF_00532"/>
    </source>
</evidence>
<gene>
    <name evidence="4" type="primary">rps9</name>
    <name evidence="7" type="ORF">GAH_00969</name>
</gene>
<keyword evidence="8" id="KW-1185">Reference proteome</keyword>
<organism evidence="7 8">
    <name type="scientific">Geoglobus ahangari</name>
    <dbReference type="NCBI Taxonomy" id="113653"/>
    <lineage>
        <taxon>Archaea</taxon>
        <taxon>Methanobacteriati</taxon>
        <taxon>Methanobacteriota</taxon>
        <taxon>Archaeoglobi</taxon>
        <taxon>Archaeoglobales</taxon>
        <taxon>Archaeoglobaceae</taxon>
        <taxon>Geoglobus</taxon>
    </lineage>
</organism>
<dbReference type="GO" id="GO:0000462">
    <property type="term" value="P:maturation of SSU-rRNA from tricistronic rRNA transcript (SSU-rRNA, 5.8S rRNA, LSU-rRNA)"/>
    <property type="evidence" value="ECO:0007669"/>
    <property type="project" value="TreeGrafter"/>
</dbReference>
<dbReference type="NCBIfam" id="NF001749">
    <property type="entry name" value="PRK00474.1"/>
    <property type="match status" value="1"/>
</dbReference>
<dbReference type="InterPro" id="IPR020568">
    <property type="entry name" value="Ribosomal_Su5_D2-typ_SF"/>
</dbReference>
<sequence length="132" mass="14793">MKVVVTSGKRKTAIARATARPGKGRIRINKVPVEIIQPEMIRLKIMEPIMIAKDLVNQVDIDVKVEGGGVMGQAEAARTAIARALLEFSGDPELKRAFLEYDRTLLVNDVRRKEPKKQGGRGARKRRQTSYR</sequence>
<dbReference type="KEGG" id="gah:GAH_00969"/>
<dbReference type="OrthoDB" id="52677at2157"/>
<dbReference type="SUPFAM" id="SSF54211">
    <property type="entry name" value="Ribosomal protein S5 domain 2-like"/>
    <property type="match status" value="1"/>
</dbReference>
<dbReference type="PANTHER" id="PTHR21569">
    <property type="entry name" value="RIBOSOMAL PROTEIN S9"/>
    <property type="match status" value="1"/>
</dbReference>
<evidence type="ECO:0000313" key="7">
    <source>
        <dbReference type="EMBL" id="AKG91705.1"/>
    </source>
</evidence>
<reference evidence="7 8" key="1">
    <citation type="submission" date="2015-04" db="EMBL/GenBank/DDBJ databases">
        <title>The complete genome sequence of the hyperthermophilic, obligate iron-reducing archaeon Geoglobus ahangari strain 234T.</title>
        <authorList>
            <person name="Manzella M.P."/>
            <person name="Holmes D.E."/>
            <person name="Rocheleau J.M."/>
            <person name="Chung A."/>
            <person name="Reguera G."/>
            <person name="Kashefi K."/>
        </authorList>
    </citation>
    <scope>NUCLEOTIDE SEQUENCE [LARGE SCALE GENOMIC DNA]</scope>
    <source>
        <strain evidence="7 8">234</strain>
    </source>
</reference>
<protein>
    <recommendedName>
        <fullName evidence="4">Small ribosomal subunit protein uS9</fullName>
    </recommendedName>
</protein>
<feature type="region of interest" description="Disordered" evidence="6">
    <location>
        <begin position="112"/>
        <end position="132"/>
    </location>
</feature>
<dbReference type="InParanoid" id="A0A0F7IGF5"/>
<dbReference type="PANTHER" id="PTHR21569:SF16">
    <property type="entry name" value="RIBOSOMAL PROTEIN S16"/>
    <property type="match status" value="1"/>
</dbReference>